<evidence type="ECO:0008006" key="3">
    <source>
        <dbReference type="Google" id="ProtNLM"/>
    </source>
</evidence>
<organism evidence="1 2">
    <name type="scientific">Emiliania huxleyi (strain CCMP1516)</name>
    <dbReference type="NCBI Taxonomy" id="280463"/>
    <lineage>
        <taxon>Eukaryota</taxon>
        <taxon>Haptista</taxon>
        <taxon>Haptophyta</taxon>
        <taxon>Prymnesiophyceae</taxon>
        <taxon>Isochrysidales</taxon>
        <taxon>Noelaerhabdaceae</taxon>
        <taxon>Emiliania</taxon>
    </lineage>
</organism>
<dbReference type="Gene3D" id="3.10.28.20">
    <property type="entry name" value="Acetamidase/Formamidase-like domains"/>
    <property type="match status" value="1"/>
</dbReference>
<dbReference type="RefSeq" id="XP_005757545.1">
    <property type="nucleotide sequence ID" value="XM_005757488.1"/>
</dbReference>
<dbReference type="GO" id="GO:0016811">
    <property type="term" value="F:hydrolase activity, acting on carbon-nitrogen (but not peptide) bonds, in linear amides"/>
    <property type="evidence" value="ECO:0007669"/>
    <property type="project" value="InterPro"/>
</dbReference>
<dbReference type="GeneID" id="17251319"/>
<dbReference type="PaxDb" id="2903-EOD05116"/>
<keyword evidence="2" id="KW-1185">Reference proteome</keyword>
<name>A0A0D3I1I1_EMIH1</name>
<dbReference type="PANTHER" id="PTHR31891:SF1">
    <property type="entry name" value="FORMAMIDASE C869.04-RELATED"/>
    <property type="match status" value="1"/>
</dbReference>
<sequence>MPAQMCTAMMSVAMCGLPSPRSLEFSSMPAPECETNPAGKYDGPVDYTISAFEESCIKTEKNCYNRYHPAIPLARPETLAMEVPSGSVVDFRTRDLWDHPDPGLTQPWDGEDGAFAPIPDAALNFDKAYGDLAAVHIITGPVGIAGAMPGDKLAIEILDITPLAQGFTMSHTPLGFMNGVKPDGNSPEDFMAWVTWDYDATTMSWTSPSFPDVVVPYEPFLGSIGVLPSAETVALKLEHHATEVELYGNPQWAVNPELAVPAAVCGVNGTHATECLRTLAGGEYFGNTDTQRMGVGTTLLLECEVAGCGVGTGDVHGAQGDGEVSITAIEMAASVKMKLTLVKPGDAGYATPTPAMYGTTSIKRMSPGEFISFMGFPFKSSGTLPSQYVWAKDRIDTLALTFLTEVGGYTYGEAMVLASVTVDLRVAQLVDKPAVGMEAVIDLTVFKGAKYAAFKQAAAWAGVSDVGPLMG</sequence>
<proteinExistence type="predicted"/>
<protein>
    <recommendedName>
        <fullName evidence="3">Formamidase</fullName>
    </recommendedName>
</protein>
<reference evidence="1" key="2">
    <citation type="submission" date="2024-10" db="UniProtKB">
        <authorList>
            <consortium name="EnsemblProtists"/>
        </authorList>
    </citation>
    <scope>IDENTIFICATION</scope>
</reference>
<dbReference type="Gene3D" id="2.60.120.580">
    <property type="entry name" value="Acetamidase/Formamidase-like domains"/>
    <property type="match status" value="1"/>
</dbReference>
<evidence type="ECO:0000313" key="2">
    <source>
        <dbReference type="Proteomes" id="UP000013827"/>
    </source>
</evidence>
<dbReference type="PANTHER" id="PTHR31891">
    <property type="entry name" value="FORMAMIDASE C869.04-RELATED"/>
    <property type="match status" value="1"/>
</dbReference>
<dbReference type="Pfam" id="PF03069">
    <property type="entry name" value="FmdA_AmdA"/>
    <property type="match status" value="1"/>
</dbReference>
<accession>A0A0D3I1I1</accession>
<dbReference type="SUPFAM" id="SSF141130">
    <property type="entry name" value="Acetamidase/Formamidase-like"/>
    <property type="match status" value="1"/>
</dbReference>
<reference evidence="2" key="1">
    <citation type="journal article" date="2013" name="Nature">
        <title>Pan genome of the phytoplankton Emiliania underpins its global distribution.</title>
        <authorList>
            <person name="Read B.A."/>
            <person name="Kegel J."/>
            <person name="Klute M.J."/>
            <person name="Kuo A."/>
            <person name="Lefebvre S.C."/>
            <person name="Maumus F."/>
            <person name="Mayer C."/>
            <person name="Miller J."/>
            <person name="Monier A."/>
            <person name="Salamov A."/>
            <person name="Young J."/>
            <person name="Aguilar M."/>
            <person name="Claverie J.M."/>
            <person name="Frickenhaus S."/>
            <person name="Gonzalez K."/>
            <person name="Herman E.K."/>
            <person name="Lin Y.C."/>
            <person name="Napier J."/>
            <person name="Ogata H."/>
            <person name="Sarno A.F."/>
            <person name="Shmutz J."/>
            <person name="Schroeder D."/>
            <person name="de Vargas C."/>
            <person name="Verret F."/>
            <person name="von Dassow P."/>
            <person name="Valentin K."/>
            <person name="Van de Peer Y."/>
            <person name="Wheeler G."/>
            <person name="Dacks J.B."/>
            <person name="Delwiche C.F."/>
            <person name="Dyhrman S.T."/>
            <person name="Glockner G."/>
            <person name="John U."/>
            <person name="Richards T."/>
            <person name="Worden A.Z."/>
            <person name="Zhang X."/>
            <person name="Grigoriev I.V."/>
            <person name="Allen A.E."/>
            <person name="Bidle K."/>
            <person name="Borodovsky M."/>
            <person name="Bowler C."/>
            <person name="Brownlee C."/>
            <person name="Cock J.M."/>
            <person name="Elias M."/>
            <person name="Gladyshev V.N."/>
            <person name="Groth M."/>
            <person name="Guda C."/>
            <person name="Hadaegh A."/>
            <person name="Iglesias-Rodriguez M.D."/>
            <person name="Jenkins J."/>
            <person name="Jones B.M."/>
            <person name="Lawson T."/>
            <person name="Leese F."/>
            <person name="Lindquist E."/>
            <person name="Lobanov A."/>
            <person name="Lomsadze A."/>
            <person name="Malik S.B."/>
            <person name="Marsh M.E."/>
            <person name="Mackinder L."/>
            <person name="Mock T."/>
            <person name="Mueller-Roeber B."/>
            <person name="Pagarete A."/>
            <person name="Parker M."/>
            <person name="Probert I."/>
            <person name="Quesneville H."/>
            <person name="Raines C."/>
            <person name="Rensing S.A."/>
            <person name="Riano-Pachon D.M."/>
            <person name="Richier S."/>
            <person name="Rokitta S."/>
            <person name="Shiraiwa Y."/>
            <person name="Soanes D.M."/>
            <person name="van der Giezen M."/>
            <person name="Wahlund T.M."/>
            <person name="Williams B."/>
            <person name="Wilson W."/>
            <person name="Wolfe G."/>
            <person name="Wurch L.L."/>
        </authorList>
    </citation>
    <scope>NUCLEOTIDE SEQUENCE</scope>
</reference>
<dbReference type="HOGENOM" id="CLU_032013_0_1_1"/>
<dbReference type="EnsemblProtists" id="EOD05116">
    <property type="protein sequence ID" value="EOD05116"/>
    <property type="gene ID" value="EMIHUDRAFT_453687"/>
</dbReference>
<dbReference type="InterPro" id="IPR004304">
    <property type="entry name" value="FmdA_AmdA"/>
</dbReference>
<evidence type="ECO:0000313" key="1">
    <source>
        <dbReference type="EnsemblProtists" id="EOD05116"/>
    </source>
</evidence>
<dbReference type="STRING" id="2903.R1D2S7"/>
<dbReference type="AlphaFoldDB" id="A0A0D3I1I1"/>
<dbReference type="Proteomes" id="UP000013827">
    <property type="component" value="Unassembled WGS sequence"/>
</dbReference>
<dbReference type="KEGG" id="ehx:EMIHUDRAFT_453687"/>